<dbReference type="PROSITE" id="PS51257">
    <property type="entry name" value="PROKAR_LIPOPROTEIN"/>
    <property type="match status" value="1"/>
</dbReference>
<keyword evidence="1" id="KW-0732">Signal</keyword>
<dbReference type="EMBL" id="CP049811">
    <property type="protein sequence ID" value="QIK41212.1"/>
    <property type="molecule type" value="Genomic_DNA"/>
</dbReference>
<name>A0A6G7VMQ9_9RHOB</name>
<organism evidence="2 3">
    <name type="scientific">Pontivivens nitratireducens</name>
    <dbReference type="NCBI Taxonomy" id="2758038"/>
    <lineage>
        <taxon>Bacteria</taxon>
        <taxon>Pseudomonadati</taxon>
        <taxon>Pseudomonadota</taxon>
        <taxon>Alphaproteobacteria</taxon>
        <taxon>Rhodobacterales</taxon>
        <taxon>Paracoccaceae</taxon>
        <taxon>Pontivivens</taxon>
    </lineage>
</organism>
<dbReference type="RefSeq" id="WP_166191545.1">
    <property type="nucleotide sequence ID" value="NZ_CP049811.1"/>
</dbReference>
<feature type="chain" id="PRO_5026057503" description="Lipoprotein" evidence="1">
    <location>
        <begin position="20"/>
        <end position="113"/>
    </location>
</feature>
<evidence type="ECO:0008006" key="4">
    <source>
        <dbReference type="Google" id="ProtNLM"/>
    </source>
</evidence>
<dbReference type="AlphaFoldDB" id="A0A6G7VMQ9"/>
<dbReference type="KEGG" id="mon:G8E03_10780"/>
<accession>A0A6G7VMQ9</accession>
<reference evidence="2 3" key="1">
    <citation type="submission" date="2020-03" db="EMBL/GenBank/DDBJ databases">
        <title>Complete genome sequence of Monaibacterium sp. ALG8 with diverse plasmids.</title>
        <authorList>
            <person name="Sun C."/>
        </authorList>
    </citation>
    <scope>NUCLEOTIDE SEQUENCE [LARGE SCALE GENOMIC DNA]</scope>
    <source>
        <strain evidence="2 3">ALG8</strain>
    </source>
</reference>
<protein>
    <recommendedName>
        <fullName evidence="4">Lipoprotein</fullName>
    </recommendedName>
</protein>
<proteinExistence type="predicted"/>
<gene>
    <name evidence="2" type="ORF">G8E03_10780</name>
</gene>
<evidence type="ECO:0000313" key="2">
    <source>
        <dbReference type="EMBL" id="QIK41212.1"/>
    </source>
</evidence>
<keyword evidence="3" id="KW-1185">Reference proteome</keyword>
<evidence type="ECO:0000313" key="3">
    <source>
        <dbReference type="Proteomes" id="UP000500791"/>
    </source>
</evidence>
<evidence type="ECO:0000256" key="1">
    <source>
        <dbReference type="SAM" id="SignalP"/>
    </source>
</evidence>
<sequence>MNKIFALPLLLLAACTAPGNEATFDRGPLISEAQPTLAEDTTITVTASARNGILTGERCHAMVSGERVFFSTPGELTAPDGVITDLRCTARGTTLVHDGPVAGTTSQVAFVFN</sequence>
<dbReference type="Proteomes" id="UP000500791">
    <property type="component" value="Chromosome"/>
</dbReference>
<feature type="signal peptide" evidence="1">
    <location>
        <begin position="1"/>
        <end position="19"/>
    </location>
</feature>